<dbReference type="PANTHER" id="PTHR24346:SF42">
    <property type="entry name" value="SERINE_THREONINE-PROTEIN KINASE SIK3"/>
    <property type="match status" value="1"/>
</dbReference>
<dbReference type="GO" id="GO:0046872">
    <property type="term" value="F:metal ion binding"/>
    <property type="evidence" value="ECO:0007669"/>
    <property type="project" value="UniProtKB-KW"/>
</dbReference>
<sequence length="934" mass="105136">MSGIDDRVQAEGGIGYYEFERVIGKGNFAVVKLANHTITNVKVAVKTIDKTRLDVENRRKVAREVEIMKQLDHPNIIRLFQVMETAHHIYLVTEYASKGEIFEYLIHNGHMNEDEARKKFSQIVKAVDYCHQHNIVHRDLKAENLLLDSNANVKLADFGFSNYYHGHEMLKTWCGSPPYAAPELFEGKEYSGPQADIWSLGVVLYVMVSGALPFDGANLQQLRSRVLLGRYRVPYYMSEECEKLIRRMLQLEPAKRIPLNKVLEHRWMQGMELDLQPTSKMRVFGSNEHIFWNSHVLAAIQKMNYDVDRCKQAVQSRLYDDYAALYYLLLNKWEHGQLQVSTTVPPTPHHRLSHSAAVPALNVNPSDFPTGQSQDQWQHMSARQPPGSASWNEYPNDPNLVRYLKLGRRHTLGAAQNHMLIPPSDLGHLREASECSSQTSNDISINVSTAISPPHEPLSLRSALGGEQADAHSSQSGSSPLSRATLMQPQVRARMGRRASDGGPYAAVFRLYLEKRMPQLAQINSRGSLCESATHSSTSSVKQLLQEKKSQETQVGKQSTQSKEWLQYKDQILHHKQLSSTSCNPATAESLVPIQPTQNCNTPNGMEDHICRNSLRAQVQPFQTYTPQQIQEQLQHLHIQQHSEADTVQVAKLFEQSHITPATREQQSGVEIKREVLPVQDSGNSVLHHLLLRTSTPAALSNSVQTNRVDYNRSHPEHVLMSQQQQRQKSAITPLDLSAMLSNVASYTSKDLPSFPVNIQAHSPTKGIERRTPVEDYQMASIAEVTREKVVGGIPDRVVVATHPGISLQYALSNGSEQHNEKTYPCSNWTGEVFSSNDHTQILQHGDSCNPVTLPTSTSPSHSITNHILNVLNSNQLQHYQTSSGIVVEHERVKFLIVCNVPHLNTIHMQFIAGDPMQYQTLSSHLATQLQFIQ</sequence>
<keyword evidence="5" id="KW-0597">Phosphoprotein</keyword>
<keyword evidence="4" id="KW-0723">Serine/threonine-protein kinase</keyword>
<dbReference type="Proteomes" id="UP001174909">
    <property type="component" value="Unassembled WGS sequence"/>
</dbReference>
<keyword evidence="8 14" id="KW-0547">Nucleotide-binding</keyword>
<evidence type="ECO:0000256" key="11">
    <source>
        <dbReference type="ARBA" id="ARBA00022842"/>
    </source>
</evidence>
<feature type="binding site" evidence="14">
    <location>
        <position position="46"/>
    </location>
    <ligand>
        <name>ATP</name>
        <dbReference type="ChEBI" id="CHEBI:30616"/>
    </ligand>
</feature>
<comment type="catalytic activity">
    <reaction evidence="12">
        <text>L-threonyl-[protein] + ATP = O-phospho-L-threonyl-[protein] + ADP + H(+)</text>
        <dbReference type="Rhea" id="RHEA:46608"/>
        <dbReference type="Rhea" id="RHEA-COMP:11060"/>
        <dbReference type="Rhea" id="RHEA-COMP:11605"/>
        <dbReference type="ChEBI" id="CHEBI:15378"/>
        <dbReference type="ChEBI" id="CHEBI:30013"/>
        <dbReference type="ChEBI" id="CHEBI:30616"/>
        <dbReference type="ChEBI" id="CHEBI:61977"/>
        <dbReference type="ChEBI" id="CHEBI:456216"/>
        <dbReference type="EC" id="2.7.11.1"/>
    </reaction>
</comment>
<feature type="compositionally biased region" description="Polar residues" evidence="15">
    <location>
        <begin position="471"/>
        <end position="488"/>
    </location>
</feature>
<feature type="compositionally biased region" description="Polar residues" evidence="15">
    <location>
        <begin position="368"/>
        <end position="393"/>
    </location>
</feature>
<evidence type="ECO:0000256" key="2">
    <source>
        <dbReference type="ARBA" id="ARBA00006234"/>
    </source>
</evidence>
<dbReference type="Gene3D" id="1.10.510.10">
    <property type="entry name" value="Transferase(Phosphotransferase) domain 1"/>
    <property type="match status" value="1"/>
</dbReference>
<dbReference type="InterPro" id="IPR011009">
    <property type="entry name" value="Kinase-like_dom_sf"/>
</dbReference>
<evidence type="ECO:0000256" key="13">
    <source>
        <dbReference type="ARBA" id="ARBA00048679"/>
    </source>
</evidence>
<keyword evidence="9 17" id="KW-0418">Kinase</keyword>
<dbReference type="AlphaFoldDB" id="A0AA35TPS0"/>
<dbReference type="Pfam" id="PF00069">
    <property type="entry name" value="Pkinase"/>
    <property type="match status" value="1"/>
</dbReference>
<evidence type="ECO:0000256" key="6">
    <source>
        <dbReference type="ARBA" id="ARBA00022679"/>
    </source>
</evidence>
<evidence type="ECO:0000256" key="8">
    <source>
        <dbReference type="ARBA" id="ARBA00022741"/>
    </source>
</evidence>
<proteinExistence type="inferred from homology"/>
<evidence type="ECO:0000256" key="7">
    <source>
        <dbReference type="ARBA" id="ARBA00022723"/>
    </source>
</evidence>
<dbReference type="FunFam" id="3.30.200.20:FF:000003">
    <property type="entry name" value="Non-specific serine/threonine protein kinase"/>
    <property type="match status" value="1"/>
</dbReference>
<dbReference type="InterPro" id="IPR000719">
    <property type="entry name" value="Prot_kinase_dom"/>
</dbReference>
<evidence type="ECO:0000256" key="3">
    <source>
        <dbReference type="ARBA" id="ARBA00012513"/>
    </source>
</evidence>
<comment type="similarity">
    <text evidence="2">Belongs to the protein kinase superfamily. CAMK Ser/Thr protein kinase family. SNF1 subfamily.</text>
</comment>
<dbReference type="SMART" id="SM00220">
    <property type="entry name" value="S_TKc"/>
    <property type="match status" value="1"/>
</dbReference>
<keyword evidence="18" id="KW-1185">Reference proteome</keyword>
<comment type="cofactor">
    <cofactor evidence="1">
        <name>Mg(2+)</name>
        <dbReference type="ChEBI" id="CHEBI:18420"/>
    </cofactor>
</comment>
<dbReference type="PROSITE" id="PS00108">
    <property type="entry name" value="PROTEIN_KINASE_ST"/>
    <property type="match status" value="1"/>
</dbReference>
<evidence type="ECO:0000256" key="5">
    <source>
        <dbReference type="ARBA" id="ARBA00022553"/>
    </source>
</evidence>
<keyword evidence="6" id="KW-0808">Transferase</keyword>
<gene>
    <name evidence="17" type="ORF">GBAR_LOCUS28235</name>
</gene>
<feature type="region of interest" description="Disordered" evidence="15">
    <location>
        <begin position="448"/>
        <end position="500"/>
    </location>
</feature>
<feature type="domain" description="Protein kinase" evidence="16">
    <location>
        <begin position="17"/>
        <end position="268"/>
    </location>
</feature>
<dbReference type="Gene3D" id="3.30.310.80">
    <property type="entry name" value="Kinase associated domain 1, KA1"/>
    <property type="match status" value="1"/>
</dbReference>
<dbReference type="PROSITE" id="PS50011">
    <property type="entry name" value="PROTEIN_KINASE_DOM"/>
    <property type="match status" value="1"/>
</dbReference>
<keyword evidence="10 14" id="KW-0067">ATP-binding</keyword>
<name>A0AA35TPS0_GEOBA</name>
<dbReference type="SUPFAM" id="SSF56112">
    <property type="entry name" value="Protein kinase-like (PK-like)"/>
    <property type="match status" value="1"/>
</dbReference>
<dbReference type="GO" id="GO:0005737">
    <property type="term" value="C:cytoplasm"/>
    <property type="evidence" value="ECO:0007669"/>
    <property type="project" value="TreeGrafter"/>
</dbReference>
<dbReference type="PROSITE" id="PS00107">
    <property type="entry name" value="PROTEIN_KINASE_ATP"/>
    <property type="match status" value="1"/>
</dbReference>
<evidence type="ECO:0000313" key="17">
    <source>
        <dbReference type="EMBL" id="CAI8051573.1"/>
    </source>
</evidence>
<dbReference type="GO" id="GO:0035556">
    <property type="term" value="P:intracellular signal transduction"/>
    <property type="evidence" value="ECO:0007669"/>
    <property type="project" value="TreeGrafter"/>
</dbReference>
<comment type="catalytic activity">
    <reaction evidence="13">
        <text>L-seryl-[protein] + ATP = O-phospho-L-seryl-[protein] + ADP + H(+)</text>
        <dbReference type="Rhea" id="RHEA:17989"/>
        <dbReference type="Rhea" id="RHEA-COMP:9863"/>
        <dbReference type="Rhea" id="RHEA-COMP:11604"/>
        <dbReference type="ChEBI" id="CHEBI:15378"/>
        <dbReference type="ChEBI" id="CHEBI:29999"/>
        <dbReference type="ChEBI" id="CHEBI:30616"/>
        <dbReference type="ChEBI" id="CHEBI:83421"/>
        <dbReference type="ChEBI" id="CHEBI:456216"/>
        <dbReference type="EC" id="2.7.11.1"/>
    </reaction>
</comment>
<reference evidence="17" key="1">
    <citation type="submission" date="2023-03" db="EMBL/GenBank/DDBJ databases">
        <authorList>
            <person name="Steffen K."/>
            <person name="Cardenas P."/>
        </authorList>
    </citation>
    <scope>NUCLEOTIDE SEQUENCE</scope>
</reference>
<evidence type="ECO:0000259" key="16">
    <source>
        <dbReference type="PROSITE" id="PS50011"/>
    </source>
</evidence>
<dbReference type="EMBL" id="CASHTH010003950">
    <property type="protein sequence ID" value="CAI8051573.1"/>
    <property type="molecule type" value="Genomic_DNA"/>
</dbReference>
<feature type="region of interest" description="Disordered" evidence="15">
    <location>
        <begin position="368"/>
        <end position="394"/>
    </location>
</feature>
<keyword evidence="11" id="KW-0460">Magnesium</keyword>
<dbReference type="InterPro" id="IPR008271">
    <property type="entry name" value="Ser/Thr_kinase_AS"/>
</dbReference>
<dbReference type="GO" id="GO:0000226">
    <property type="term" value="P:microtubule cytoskeleton organization"/>
    <property type="evidence" value="ECO:0007669"/>
    <property type="project" value="TreeGrafter"/>
</dbReference>
<evidence type="ECO:0000256" key="12">
    <source>
        <dbReference type="ARBA" id="ARBA00047899"/>
    </source>
</evidence>
<dbReference type="InterPro" id="IPR017441">
    <property type="entry name" value="Protein_kinase_ATP_BS"/>
</dbReference>
<evidence type="ECO:0000256" key="4">
    <source>
        <dbReference type="ARBA" id="ARBA00022527"/>
    </source>
</evidence>
<dbReference type="EC" id="2.7.11.1" evidence="3"/>
<keyword evidence="7" id="KW-0479">Metal-binding</keyword>
<evidence type="ECO:0000256" key="14">
    <source>
        <dbReference type="PROSITE-ProRule" id="PRU10141"/>
    </source>
</evidence>
<dbReference type="GO" id="GO:0005524">
    <property type="term" value="F:ATP binding"/>
    <property type="evidence" value="ECO:0007669"/>
    <property type="project" value="UniProtKB-UniRule"/>
</dbReference>
<evidence type="ECO:0000256" key="9">
    <source>
        <dbReference type="ARBA" id="ARBA00022777"/>
    </source>
</evidence>
<evidence type="ECO:0000256" key="15">
    <source>
        <dbReference type="SAM" id="MobiDB-lite"/>
    </source>
</evidence>
<dbReference type="FunFam" id="1.10.510.10:FF:000156">
    <property type="entry name" value="Serine/threonine-protein kinase SIK3 homolog"/>
    <property type="match status" value="1"/>
</dbReference>
<dbReference type="PANTHER" id="PTHR24346">
    <property type="entry name" value="MAP/MICROTUBULE AFFINITY-REGULATING KINASE"/>
    <property type="match status" value="1"/>
</dbReference>
<protein>
    <recommendedName>
        <fullName evidence="3">non-specific serine/threonine protein kinase</fullName>
        <ecNumber evidence="3">2.7.11.1</ecNumber>
    </recommendedName>
</protein>
<dbReference type="GO" id="GO:0050321">
    <property type="term" value="F:tau-protein kinase activity"/>
    <property type="evidence" value="ECO:0007669"/>
    <property type="project" value="TreeGrafter"/>
</dbReference>
<evidence type="ECO:0000256" key="10">
    <source>
        <dbReference type="ARBA" id="ARBA00022840"/>
    </source>
</evidence>
<evidence type="ECO:0000313" key="18">
    <source>
        <dbReference type="Proteomes" id="UP001174909"/>
    </source>
</evidence>
<organism evidence="17 18">
    <name type="scientific">Geodia barretti</name>
    <name type="common">Barrett's horny sponge</name>
    <dbReference type="NCBI Taxonomy" id="519541"/>
    <lineage>
        <taxon>Eukaryota</taxon>
        <taxon>Metazoa</taxon>
        <taxon>Porifera</taxon>
        <taxon>Demospongiae</taxon>
        <taxon>Heteroscleromorpha</taxon>
        <taxon>Tetractinellida</taxon>
        <taxon>Astrophorina</taxon>
        <taxon>Geodiidae</taxon>
        <taxon>Geodia</taxon>
    </lineage>
</organism>
<evidence type="ECO:0000256" key="1">
    <source>
        <dbReference type="ARBA" id="ARBA00001946"/>
    </source>
</evidence>
<accession>A0AA35TPS0</accession>
<comment type="caution">
    <text evidence="17">The sequence shown here is derived from an EMBL/GenBank/DDBJ whole genome shotgun (WGS) entry which is preliminary data.</text>
</comment>